<dbReference type="Proteomes" id="UP000683360">
    <property type="component" value="Unassembled WGS sequence"/>
</dbReference>
<dbReference type="PANTHER" id="PTHR33050:SF7">
    <property type="entry name" value="RIBONUCLEASE H"/>
    <property type="match status" value="1"/>
</dbReference>
<name>A0A8S3VAV2_MYTED</name>
<evidence type="ECO:0000313" key="2">
    <source>
        <dbReference type="EMBL" id="CAG2251239.1"/>
    </source>
</evidence>
<reference evidence="2" key="1">
    <citation type="submission" date="2021-03" db="EMBL/GenBank/DDBJ databases">
        <authorList>
            <person name="Bekaert M."/>
        </authorList>
    </citation>
    <scope>NUCLEOTIDE SEQUENCE</scope>
</reference>
<gene>
    <name evidence="2" type="ORF">MEDL_62892</name>
</gene>
<dbReference type="SUPFAM" id="SSF56672">
    <property type="entry name" value="DNA/RNA polymerases"/>
    <property type="match status" value="1"/>
</dbReference>
<feature type="compositionally biased region" description="Polar residues" evidence="1">
    <location>
        <begin position="39"/>
        <end position="51"/>
    </location>
</feature>
<sequence>MSELKDDEVSLEDNSASGDLADELHVDHTADIDEARGHGSQSYVQSDNSLTNKHKKKRKRPKYAKRDFPSDSSESESEDYSHRRKNLRPQSMAEKVKHPQRRMTLLPIPSRTEKTKSKNDKHLFGNEFKEELKEWSKTKKEASEMALALGGKKKSHKKKSLNLVTLSKQFPIAGRLKHFVKNWEIITSDKKILKDIQNVEITFQSHPIQLKDPRMTVLNQKEKHLMSTEVKEMLTKEVIVPVKPCKDQFLSNWFLVPKKDGGQRPVLNLKQYNEHVIFMLKIDLKEAHLVLSICQNHRKFLSFKWEETLFEYTALPFGLAEGPRLLTKIMKPVIEWGHKIKRFKENNEKHVELVSGKEDKSHCRAPPRERKSYSRLALEKNKRLQRLESRSKYFQQVQDQTGPLEIDVFASRLNFKLKKYCELETRSNQSCDRRISDAMDNNKRLPLPPFSMIGRCLSKSRKDKATLLVIAPAWQAQPWYPMLLEMLIQDPIKISKSFDVTQGETTPTDSNRVSQSCGMENFSGQSTTEELSKAAELHEKAWRPGT</sequence>
<dbReference type="Gene3D" id="3.10.10.10">
    <property type="entry name" value="HIV Type 1 Reverse Transcriptase, subunit A, domain 1"/>
    <property type="match status" value="1"/>
</dbReference>
<keyword evidence="3" id="KW-1185">Reference proteome</keyword>
<feature type="compositionally biased region" description="Acidic residues" evidence="1">
    <location>
        <begin position="1"/>
        <end position="11"/>
    </location>
</feature>
<feature type="compositionally biased region" description="Basic and acidic residues" evidence="1">
    <location>
        <begin position="22"/>
        <end position="37"/>
    </location>
</feature>
<evidence type="ECO:0000256" key="1">
    <source>
        <dbReference type="SAM" id="MobiDB-lite"/>
    </source>
</evidence>
<dbReference type="InterPro" id="IPR043502">
    <property type="entry name" value="DNA/RNA_pol_sf"/>
</dbReference>
<protein>
    <submittedName>
        <fullName evidence="2">Uncharacterized protein</fullName>
    </submittedName>
</protein>
<dbReference type="InterPro" id="IPR052055">
    <property type="entry name" value="Hepadnavirus_pol/RT"/>
</dbReference>
<feature type="region of interest" description="Disordered" evidence="1">
    <location>
        <begin position="1"/>
        <end position="118"/>
    </location>
</feature>
<dbReference type="EMBL" id="CAJPWZ010003080">
    <property type="protein sequence ID" value="CAG2251239.1"/>
    <property type="molecule type" value="Genomic_DNA"/>
</dbReference>
<organism evidence="2 3">
    <name type="scientific">Mytilus edulis</name>
    <name type="common">Blue mussel</name>
    <dbReference type="NCBI Taxonomy" id="6550"/>
    <lineage>
        <taxon>Eukaryota</taxon>
        <taxon>Metazoa</taxon>
        <taxon>Spiralia</taxon>
        <taxon>Lophotrochozoa</taxon>
        <taxon>Mollusca</taxon>
        <taxon>Bivalvia</taxon>
        <taxon>Autobranchia</taxon>
        <taxon>Pteriomorphia</taxon>
        <taxon>Mytilida</taxon>
        <taxon>Mytiloidea</taxon>
        <taxon>Mytilidae</taxon>
        <taxon>Mytilinae</taxon>
        <taxon>Mytilus</taxon>
    </lineage>
</organism>
<feature type="region of interest" description="Disordered" evidence="1">
    <location>
        <begin position="500"/>
        <end position="530"/>
    </location>
</feature>
<dbReference type="AlphaFoldDB" id="A0A8S3VAV2"/>
<proteinExistence type="predicted"/>
<dbReference type="PANTHER" id="PTHR33050">
    <property type="entry name" value="REVERSE TRANSCRIPTASE DOMAIN-CONTAINING PROTEIN"/>
    <property type="match status" value="1"/>
</dbReference>
<feature type="compositionally biased region" description="Basic residues" evidence="1">
    <location>
        <begin position="52"/>
        <end position="63"/>
    </location>
</feature>
<dbReference type="OrthoDB" id="7489968at2759"/>
<accession>A0A8S3VAV2</accession>
<evidence type="ECO:0000313" key="3">
    <source>
        <dbReference type="Proteomes" id="UP000683360"/>
    </source>
</evidence>
<comment type="caution">
    <text evidence="2">The sequence shown here is derived from an EMBL/GenBank/DDBJ whole genome shotgun (WGS) entry which is preliminary data.</text>
</comment>
<feature type="compositionally biased region" description="Polar residues" evidence="1">
    <location>
        <begin position="500"/>
        <end position="529"/>
    </location>
</feature>